<feature type="transmembrane region" description="Helical" evidence="1">
    <location>
        <begin position="181"/>
        <end position="210"/>
    </location>
</feature>
<organism evidence="3 4">
    <name type="scientific">Rhodanobacter denitrificans</name>
    <dbReference type="NCBI Taxonomy" id="666685"/>
    <lineage>
        <taxon>Bacteria</taxon>
        <taxon>Pseudomonadati</taxon>
        <taxon>Pseudomonadota</taxon>
        <taxon>Gammaproteobacteria</taxon>
        <taxon>Lysobacterales</taxon>
        <taxon>Rhodanobacteraceae</taxon>
        <taxon>Rhodanobacter</taxon>
    </lineage>
</organism>
<evidence type="ECO:0000313" key="3">
    <source>
        <dbReference type="EMBL" id="PZQ10701.1"/>
    </source>
</evidence>
<name>A0A2W5K1R8_9GAMM</name>
<feature type="transmembrane region" description="Helical" evidence="1">
    <location>
        <begin position="81"/>
        <end position="105"/>
    </location>
</feature>
<keyword evidence="1" id="KW-1133">Transmembrane helix</keyword>
<feature type="transmembrane region" description="Helical" evidence="1">
    <location>
        <begin position="142"/>
        <end position="175"/>
    </location>
</feature>
<gene>
    <name evidence="3" type="ORF">DI564_15375</name>
</gene>
<protein>
    <recommendedName>
        <fullName evidence="2">CAAX prenyl protease 2/Lysostaphin resistance protein A-like domain-containing protein</fullName>
    </recommendedName>
</protein>
<proteinExistence type="predicted"/>
<evidence type="ECO:0000313" key="4">
    <source>
        <dbReference type="Proteomes" id="UP000249046"/>
    </source>
</evidence>
<dbReference type="AlphaFoldDB" id="A0A2W5K1R8"/>
<feature type="transmembrane region" description="Helical" evidence="1">
    <location>
        <begin position="231"/>
        <end position="249"/>
    </location>
</feature>
<dbReference type="Pfam" id="PF02517">
    <property type="entry name" value="Rce1-like"/>
    <property type="match status" value="1"/>
</dbReference>
<dbReference type="PROSITE" id="PS51257">
    <property type="entry name" value="PROKAR_LIPOPROTEIN"/>
    <property type="match status" value="1"/>
</dbReference>
<accession>A0A2W5K1R8</accession>
<feature type="transmembrane region" description="Helical" evidence="1">
    <location>
        <begin position="38"/>
        <end position="60"/>
    </location>
</feature>
<evidence type="ECO:0000256" key="1">
    <source>
        <dbReference type="SAM" id="Phobius"/>
    </source>
</evidence>
<dbReference type="EMBL" id="QFPO01000019">
    <property type="protein sequence ID" value="PZQ10701.1"/>
    <property type="molecule type" value="Genomic_DNA"/>
</dbReference>
<feature type="domain" description="CAAX prenyl protease 2/Lysostaphin resistance protein A-like" evidence="2">
    <location>
        <begin position="121"/>
        <end position="210"/>
    </location>
</feature>
<comment type="caution">
    <text evidence="3">The sequence shown here is derived from an EMBL/GenBank/DDBJ whole genome shotgun (WGS) entry which is preliminary data.</text>
</comment>
<keyword evidence="1" id="KW-0472">Membrane</keyword>
<reference evidence="3 4" key="1">
    <citation type="submission" date="2017-08" db="EMBL/GenBank/DDBJ databases">
        <title>Infants hospitalized years apart are colonized by the same room-sourced microbial strains.</title>
        <authorList>
            <person name="Brooks B."/>
            <person name="Olm M.R."/>
            <person name="Firek B.A."/>
            <person name="Baker R."/>
            <person name="Thomas B.C."/>
            <person name="Morowitz M.J."/>
            <person name="Banfield J.F."/>
        </authorList>
    </citation>
    <scope>NUCLEOTIDE SEQUENCE [LARGE SCALE GENOMIC DNA]</scope>
    <source>
        <strain evidence="3">S2_005_003_R2_42</strain>
    </source>
</reference>
<dbReference type="GO" id="GO:0004175">
    <property type="term" value="F:endopeptidase activity"/>
    <property type="evidence" value="ECO:0007669"/>
    <property type="project" value="UniProtKB-ARBA"/>
</dbReference>
<dbReference type="Proteomes" id="UP000249046">
    <property type="component" value="Unassembled WGS sequence"/>
</dbReference>
<evidence type="ECO:0000259" key="2">
    <source>
        <dbReference type="Pfam" id="PF02517"/>
    </source>
</evidence>
<dbReference type="InterPro" id="IPR003675">
    <property type="entry name" value="Rce1/LyrA-like_dom"/>
</dbReference>
<dbReference type="GO" id="GO:0080120">
    <property type="term" value="P:CAAX-box protein maturation"/>
    <property type="evidence" value="ECO:0007669"/>
    <property type="project" value="UniProtKB-ARBA"/>
</dbReference>
<keyword evidence="1" id="KW-0812">Transmembrane</keyword>
<sequence>MQNADQRQLLAAAVVLACAVAIWRAAQALSLQSGFDPAHQHVVFAVLLGPFVFALIALALRWHGRGLRWLGLAREGAARAAATGLLAYLLPAGLALAACLAAGVLSISAQAPLGELLSGIAMIAVLVLLGEALPEELLFRGYLWAGLSGVLSTWQVVAAQAVLFVVAAAAMGAVANPLDASFLLCFAVVLGLLRAATASLWAPIAFHLAFMVVQQSMGSSRNLFAVDRPELMQMMMAMLPFSIAIIAFHRRVAWTARPTPGTPGTSQQG</sequence>